<dbReference type="Proteomes" id="UP000005239">
    <property type="component" value="Unassembled WGS sequence"/>
</dbReference>
<dbReference type="AlphaFoldDB" id="A0A2A6CP94"/>
<gene>
    <name evidence="1" type="primary">WBGene00105061</name>
</gene>
<organism evidence="1 2">
    <name type="scientific">Pristionchus pacificus</name>
    <name type="common">Parasitic nematode worm</name>
    <dbReference type="NCBI Taxonomy" id="54126"/>
    <lineage>
        <taxon>Eukaryota</taxon>
        <taxon>Metazoa</taxon>
        <taxon>Ecdysozoa</taxon>
        <taxon>Nematoda</taxon>
        <taxon>Chromadorea</taxon>
        <taxon>Rhabditida</taxon>
        <taxon>Rhabditina</taxon>
        <taxon>Diplogasteromorpha</taxon>
        <taxon>Diplogasteroidea</taxon>
        <taxon>Neodiplogasteridae</taxon>
        <taxon>Pristionchus</taxon>
    </lineage>
</organism>
<evidence type="ECO:0000313" key="2">
    <source>
        <dbReference type="Proteomes" id="UP000005239"/>
    </source>
</evidence>
<evidence type="ECO:0000313" key="1">
    <source>
        <dbReference type="EnsemblMetazoa" id="PPA15507.1"/>
    </source>
</evidence>
<accession>A0A2A6CP94</accession>
<proteinExistence type="predicted"/>
<protein>
    <submittedName>
        <fullName evidence="1">Uncharacterized protein</fullName>
    </submittedName>
</protein>
<accession>A0A8R1UC63</accession>
<reference evidence="1" key="2">
    <citation type="submission" date="2022-06" db="UniProtKB">
        <authorList>
            <consortium name="EnsemblMetazoa"/>
        </authorList>
    </citation>
    <scope>IDENTIFICATION</scope>
    <source>
        <strain evidence="1">PS312</strain>
    </source>
</reference>
<keyword evidence="2" id="KW-1185">Reference proteome</keyword>
<name>A0A2A6CP94_PRIPA</name>
<sequence length="641" mass="68455">MTDARQSIRLSLVDPYYPLAYPDEFTNKLKGSSVTFFDYLQAYLRDITYEYAQYDEYQGPGNRSLTDLGGVLEAIVEGKVLTELSGAGAKPAYFRVFDLSPQAGTDATWSPLSYFIPFSPLMLTLAIVAIVSIDVLVEMRKRRKSSLLTSITAGIRHHSLFSRDERVCEMKRRRDPYLRTCLFSSAFFVFGVTFLVFAYGAGFQGNMIAATPPEQIPYDSLLREFENGARQWYFRLFGLADFSSLSTIPRYEEQDVRKLIGLMCERPGVVTAALYKEEYLEMQLYDAPSGCNIQKVNLVAPTHPSPTYNSFATTYYYFLLPKKLPRRLRDGINFVANSVFQPDHLEGHLLYRSVKPRSFVDITPVKAPLADYSPLSLYGLGVIILIFVALLSLSILVFTMEIIVYRLKMTRIAILLLLVSATSTNAVPVDGNNNLASGIAGAVSDVRDLATNTVDQSLSAVSKAVSSLVSSVNQLSAATTKAVAAVNEGVTGAISGATAATSAALKDALSSASKAVQSTTARTLNGATAATSATLNAAVSSVAQAVAGALNTATAASGAAIKDALSSVSKAASEVVASTAKITDAATKALATTSTVVGELTDDVASGAKDIGGTVSDTAGSATALAGDVLARVGKAFNFQN</sequence>
<reference evidence="2" key="1">
    <citation type="journal article" date="2008" name="Nat. Genet.">
        <title>The Pristionchus pacificus genome provides a unique perspective on nematode lifestyle and parasitism.</title>
        <authorList>
            <person name="Dieterich C."/>
            <person name="Clifton S.W."/>
            <person name="Schuster L.N."/>
            <person name="Chinwalla A."/>
            <person name="Delehaunty K."/>
            <person name="Dinkelacker I."/>
            <person name="Fulton L."/>
            <person name="Fulton R."/>
            <person name="Godfrey J."/>
            <person name="Minx P."/>
            <person name="Mitreva M."/>
            <person name="Roeseler W."/>
            <person name="Tian H."/>
            <person name="Witte H."/>
            <person name="Yang S.P."/>
            <person name="Wilson R.K."/>
            <person name="Sommer R.J."/>
        </authorList>
    </citation>
    <scope>NUCLEOTIDE SEQUENCE [LARGE SCALE GENOMIC DNA]</scope>
    <source>
        <strain evidence="2">PS312</strain>
    </source>
</reference>
<dbReference type="EnsemblMetazoa" id="PPA15507.1">
    <property type="protein sequence ID" value="PPA15507.1"/>
    <property type="gene ID" value="WBGene00105061"/>
</dbReference>